<proteinExistence type="predicted"/>
<dbReference type="PROSITE" id="PS51257">
    <property type="entry name" value="PROKAR_LIPOPROTEIN"/>
    <property type="match status" value="1"/>
</dbReference>
<sequence length="179" mass="20249">MKNRFLLLLIVLGSFSFSCRESVDPDALRVYDGPVNSATNIFLIHSDSAIVRTEIRAAKQLEFLNGDQEFPEGIDIKFYTKNGELETTLVADRGYFIKNENLYRGEGDVQIKNLIKDQSLKSEEIFWDKAKKKIYTEKFVTIQDKGTVFSGNGLESDDSFSNYRLKSAKGKTELPGEGI</sequence>
<evidence type="ECO:0000313" key="1">
    <source>
        <dbReference type="EMBL" id="MBN7802260.1"/>
    </source>
</evidence>
<comment type="caution">
    <text evidence="1">The sequence shown here is derived from an EMBL/GenBank/DDBJ whole genome shotgun (WGS) entry which is preliminary data.</text>
</comment>
<dbReference type="Gene3D" id="2.60.450.10">
    <property type="entry name" value="Lipopolysaccharide (LPS) transport protein A like domain"/>
    <property type="match status" value="1"/>
</dbReference>
<name>A0ABS3BV92_9BACT</name>
<dbReference type="RefSeq" id="WP_206570258.1">
    <property type="nucleotide sequence ID" value="NZ_JAFKCW010000003.1"/>
</dbReference>
<accession>A0ABS3BV92</accession>
<evidence type="ECO:0000313" key="2">
    <source>
        <dbReference type="Proteomes" id="UP000664698"/>
    </source>
</evidence>
<organism evidence="1 2">
    <name type="scientific">Algoriphagus aestuariicola</name>
    <dbReference type="NCBI Taxonomy" id="1852016"/>
    <lineage>
        <taxon>Bacteria</taxon>
        <taxon>Pseudomonadati</taxon>
        <taxon>Bacteroidota</taxon>
        <taxon>Cytophagia</taxon>
        <taxon>Cytophagales</taxon>
        <taxon>Cyclobacteriaceae</taxon>
        <taxon>Algoriphagus</taxon>
    </lineage>
</organism>
<reference evidence="1 2" key="1">
    <citation type="submission" date="2021-03" db="EMBL/GenBank/DDBJ databases">
        <title>novel species isolated from a fishpond in China.</title>
        <authorList>
            <person name="Lu H."/>
            <person name="Cai Z."/>
        </authorList>
    </citation>
    <scope>NUCLEOTIDE SEQUENCE [LARGE SCALE GENOMIC DNA]</scope>
    <source>
        <strain evidence="1 2">JCM 31546</strain>
    </source>
</reference>
<dbReference type="EMBL" id="JAFKCW010000003">
    <property type="protein sequence ID" value="MBN7802260.1"/>
    <property type="molecule type" value="Genomic_DNA"/>
</dbReference>
<dbReference type="InterPro" id="IPR010664">
    <property type="entry name" value="LipoPS_assembly_LptC-rel"/>
</dbReference>
<gene>
    <name evidence="1" type="primary">lptC</name>
    <name evidence="1" type="ORF">J0A67_15405</name>
</gene>
<protein>
    <submittedName>
        <fullName evidence="1">LPS export ABC transporter periplasmic protein LptC</fullName>
    </submittedName>
</protein>
<dbReference type="Pfam" id="PF06835">
    <property type="entry name" value="LptC"/>
    <property type="match status" value="1"/>
</dbReference>
<keyword evidence="2" id="KW-1185">Reference proteome</keyword>
<dbReference type="InterPro" id="IPR026265">
    <property type="entry name" value="LptC"/>
</dbReference>
<dbReference type="NCBIfam" id="TIGR04409">
    <property type="entry name" value="LptC_YrbK"/>
    <property type="match status" value="1"/>
</dbReference>
<dbReference type="Proteomes" id="UP000664698">
    <property type="component" value="Unassembled WGS sequence"/>
</dbReference>